<evidence type="ECO:0000313" key="1">
    <source>
        <dbReference type="EMBL" id="TFK57965.1"/>
    </source>
</evidence>
<protein>
    <submittedName>
        <fullName evidence="1">Uncharacterized protein</fullName>
    </submittedName>
</protein>
<dbReference type="EMBL" id="ML209806">
    <property type="protein sequence ID" value="TFK57965.1"/>
    <property type="molecule type" value="Genomic_DNA"/>
</dbReference>
<reference evidence="1 2" key="1">
    <citation type="journal article" date="2019" name="Nat. Ecol. Evol.">
        <title>Megaphylogeny resolves global patterns of mushroom evolution.</title>
        <authorList>
            <person name="Varga T."/>
            <person name="Krizsan K."/>
            <person name="Foldi C."/>
            <person name="Dima B."/>
            <person name="Sanchez-Garcia M."/>
            <person name="Sanchez-Ramirez S."/>
            <person name="Szollosi G.J."/>
            <person name="Szarkandi J.G."/>
            <person name="Papp V."/>
            <person name="Albert L."/>
            <person name="Andreopoulos W."/>
            <person name="Angelini C."/>
            <person name="Antonin V."/>
            <person name="Barry K.W."/>
            <person name="Bougher N.L."/>
            <person name="Buchanan P."/>
            <person name="Buyck B."/>
            <person name="Bense V."/>
            <person name="Catcheside P."/>
            <person name="Chovatia M."/>
            <person name="Cooper J."/>
            <person name="Damon W."/>
            <person name="Desjardin D."/>
            <person name="Finy P."/>
            <person name="Geml J."/>
            <person name="Haridas S."/>
            <person name="Hughes K."/>
            <person name="Justo A."/>
            <person name="Karasinski D."/>
            <person name="Kautmanova I."/>
            <person name="Kiss B."/>
            <person name="Kocsube S."/>
            <person name="Kotiranta H."/>
            <person name="LaButti K.M."/>
            <person name="Lechner B.E."/>
            <person name="Liimatainen K."/>
            <person name="Lipzen A."/>
            <person name="Lukacs Z."/>
            <person name="Mihaltcheva S."/>
            <person name="Morgado L.N."/>
            <person name="Niskanen T."/>
            <person name="Noordeloos M.E."/>
            <person name="Ohm R.A."/>
            <person name="Ortiz-Santana B."/>
            <person name="Ovrebo C."/>
            <person name="Racz N."/>
            <person name="Riley R."/>
            <person name="Savchenko A."/>
            <person name="Shiryaev A."/>
            <person name="Soop K."/>
            <person name="Spirin V."/>
            <person name="Szebenyi C."/>
            <person name="Tomsovsky M."/>
            <person name="Tulloss R.E."/>
            <person name="Uehling J."/>
            <person name="Grigoriev I.V."/>
            <person name="Vagvolgyi C."/>
            <person name="Papp T."/>
            <person name="Martin F.M."/>
            <person name="Miettinen O."/>
            <person name="Hibbett D.S."/>
            <person name="Nagy L.G."/>
        </authorList>
    </citation>
    <scope>NUCLEOTIDE SEQUENCE [LARGE SCALE GENOMIC DNA]</scope>
    <source>
        <strain evidence="1 2">NL-1719</strain>
    </source>
</reference>
<name>A0ACD2ZXT2_9AGAR</name>
<dbReference type="Proteomes" id="UP000308600">
    <property type="component" value="Unassembled WGS sequence"/>
</dbReference>
<gene>
    <name evidence="1" type="ORF">BDN72DRAFT_866334</name>
</gene>
<accession>A0ACD2ZXT2</accession>
<proteinExistence type="predicted"/>
<keyword evidence="2" id="KW-1185">Reference proteome</keyword>
<evidence type="ECO:0000313" key="2">
    <source>
        <dbReference type="Proteomes" id="UP000308600"/>
    </source>
</evidence>
<organism evidence="1 2">
    <name type="scientific">Pluteus cervinus</name>
    <dbReference type="NCBI Taxonomy" id="181527"/>
    <lineage>
        <taxon>Eukaryota</taxon>
        <taxon>Fungi</taxon>
        <taxon>Dikarya</taxon>
        <taxon>Basidiomycota</taxon>
        <taxon>Agaricomycotina</taxon>
        <taxon>Agaricomycetes</taxon>
        <taxon>Agaricomycetidae</taxon>
        <taxon>Agaricales</taxon>
        <taxon>Pluteineae</taxon>
        <taxon>Pluteaceae</taxon>
        <taxon>Pluteus</taxon>
    </lineage>
</organism>
<sequence length="101" mass="11379">IVFAWRFAYNVHERYKPTTFTSQLPSTSRRPPRVKITKEAIQSALQVGETWLSEAIEAMKIIEIYGSDGTNPNPDVIQELGAVRTPARGRAALLNFLRLAH</sequence>
<feature type="non-terminal residue" evidence="1">
    <location>
        <position position="1"/>
    </location>
</feature>